<feature type="compositionally biased region" description="Basic and acidic residues" evidence="1">
    <location>
        <begin position="10"/>
        <end position="39"/>
    </location>
</feature>
<name>A0AA36UL80_9NEIS</name>
<protein>
    <submittedName>
        <fullName evidence="2">Uncharacterized protein</fullName>
    </submittedName>
</protein>
<dbReference type="EMBL" id="AFQE01000022">
    <property type="protein sequence ID" value="EGQ78166.1"/>
    <property type="molecule type" value="Genomic_DNA"/>
</dbReference>
<reference evidence="2 3" key="1">
    <citation type="submission" date="2011-05" db="EMBL/GenBank/DDBJ databases">
        <authorList>
            <person name="Muzny D."/>
            <person name="Qin X."/>
            <person name="Deng J."/>
            <person name="Jiang H."/>
            <person name="Liu Y."/>
            <person name="Qu J."/>
            <person name="Song X.-Z."/>
            <person name="Zhang L."/>
            <person name="Thornton R."/>
            <person name="Coyle M."/>
            <person name="Francisco L."/>
            <person name="Jackson L."/>
            <person name="Javaid M."/>
            <person name="Korchina V."/>
            <person name="Kovar C."/>
            <person name="Mata R."/>
            <person name="Mathew T."/>
            <person name="Ngo R."/>
            <person name="Nguyen L."/>
            <person name="Nguyen N."/>
            <person name="Okwuonu G."/>
            <person name="Ongeri F."/>
            <person name="Pham C."/>
            <person name="Simmons D."/>
            <person name="Wilczek-Boney K."/>
            <person name="Hale W."/>
            <person name="Jakkamsetti A."/>
            <person name="Pham P."/>
            <person name="Ruth R."/>
            <person name="San Lucas F."/>
            <person name="Warren J."/>
            <person name="Zhang J."/>
            <person name="Zhao Z."/>
            <person name="Zhou C."/>
            <person name="Zhu D."/>
            <person name="Lee S."/>
            <person name="Bess C."/>
            <person name="Blankenburg K."/>
            <person name="Forbes L."/>
            <person name="Fu Q."/>
            <person name="Gubbala S."/>
            <person name="Hirani K."/>
            <person name="Jayaseelan J.C."/>
            <person name="Lara F."/>
            <person name="Munidasa M."/>
            <person name="Palculict T."/>
            <person name="Patil S."/>
            <person name="Pu L.-L."/>
            <person name="Saada N."/>
            <person name="Tang L."/>
            <person name="Weissenberger G."/>
            <person name="Zhu Y."/>
            <person name="Hemphill L."/>
            <person name="Shang Y."/>
            <person name="Youmans B."/>
            <person name="Ayvaz T."/>
            <person name="Ross M."/>
            <person name="Santibanez J."/>
            <person name="Aqrawi P."/>
            <person name="Gross S."/>
            <person name="Joshi V."/>
            <person name="Fowler G."/>
            <person name="Nazareth L."/>
            <person name="Reid J."/>
            <person name="Worley K."/>
            <person name="Petrosino J."/>
            <person name="Highlander S."/>
            <person name="Gibbs R."/>
        </authorList>
    </citation>
    <scope>NUCLEOTIDE SEQUENCE [LARGE SCALE GENOMIC DNA]</scope>
    <source>
        <strain evidence="2 3">ATCC 33926</strain>
    </source>
</reference>
<organism evidence="2 3">
    <name type="scientific">Neisseria macacae ATCC 33926</name>
    <dbReference type="NCBI Taxonomy" id="997348"/>
    <lineage>
        <taxon>Bacteria</taxon>
        <taxon>Pseudomonadati</taxon>
        <taxon>Pseudomonadota</taxon>
        <taxon>Betaproteobacteria</taxon>
        <taxon>Neisseriales</taxon>
        <taxon>Neisseriaceae</taxon>
        <taxon>Neisseria</taxon>
    </lineage>
</organism>
<dbReference type="AlphaFoldDB" id="A0AA36UL80"/>
<comment type="caution">
    <text evidence="2">The sequence shown here is derived from an EMBL/GenBank/DDBJ whole genome shotgun (WGS) entry which is preliminary data.</text>
</comment>
<evidence type="ECO:0000313" key="3">
    <source>
        <dbReference type="Proteomes" id="UP000004982"/>
    </source>
</evidence>
<evidence type="ECO:0000256" key="1">
    <source>
        <dbReference type="SAM" id="MobiDB-lite"/>
    </source>
</evidence>
<proteinExistence type="predicted"/>
<gene>
    <name evidence="2" type="ORF">HMPREF9418_0391</name>
</gene>
<evidence type="ECO:0000313" key="2">
    <source>
        <dbReference type="EMBL" id="EGQ78166.1"/>
    </source>
</evidence>
<sequence length="39" mass="4532">MIFRRPVGQLKDDLPKRSSENTEPKDKEGCRTDRKELSA</sequence>
<accession>A0AA36UL80</accession>
<dbReference type="Proteomes" id="UP000004982">
    <property type="component" value="Unassembled WGS sequence"/>
</dbReference>
<feature type="region of interest" description="Disordered" evidence="1">
    <location>
        <begin position="1"/>
        <end position="39"/>
    </location>
</feature>